<dbReference type="InterPro" id="IPR043128">
    <property type="entry name" value="Rev_trsase/Diguanyl_cyclase"/>
</dbReference>
<name>A0A841L1H5_9FIRM</name>
<comment type="caution">
    <text evidence="2">The sequence shown here is derived from an EMBL/GenBank/DDBJ whole genome shotgun (WGS) entry which is preliminary data.</text>
</comment>
<dbReference type="Pfam" id="PF00990">
    <property type="entry name" value="GGDEF"/>
    <property type="match status" value="1"/>
</dbReference>
<dbReference type="PANTHER" id="PTHR45138">
    <property type="entry name" value="REGULATORY COMPONENTS OF SENSORY TRANSDUCTION SYSTEM"/>
    <property type="match status" value="1"/>
</dbReference>
<dbReference type="InterPro" id="IPR009057">
    <property type="entry name" value="Homeodomain-like_sf"/>
</dbReference>
<accession>A0A841L1H5</accession>
<evidence type="ECO:0000313" key="2">
    <source>
        <dbReference type="EMBL" id="MBB6218020.1"/>
    </source>
</evidence>
<dbReference type="PROSITE" id="PS50887">
    <property type="entry name" value="GGDEF"/>
    <property type="match status" value="1"/>
</dbReference>
<dbReference type="GO" id="GO:0004803">
    <property type="term" value="F:transposase activity"/>
    <property type="evidence" value="ECO:0007669"/>
    <property type="project" value="InterPro"/>
</dbReference>
<protein>
    <submittedName>
        <fullName evidence="2">Diguanylate cyclase (GGDEF)-like protein</fullName>
    </submittedName>
</protein>
<dbReference type="GO" id="GO:0003677">
    <property type="term" value="F:DNA binding"/>
    <property type="evidence" value="ECO:0007669"/>
    <property type="project" value="InterPro"/>
</dbReference>
<dbReference type="Gene3D" id="3.30.70.270">
    <property type="match status" value="1"/>
</dbReference>
<dbReference type="SMART" id="SM00267">
    <property type="entry name" value="GGDEF"/>
    <property type="match status" value="1"/>
</dbReference>
<feature type="domain" description="GGDEF" evidence="1">
    <location>
        <begin position="31"/>
        <end position="161"/>
    </location>
</feature>
<proteinExistence type="predicted"/>
<evidence type="ECO:0000259" key="1">
    <source>
        <dbReference type="PROSITE" id="PS50887"/>
    </source>
</evidence>
<dbReference type="Proteomes" id="UP000579281">
    <property type="component" value="Unassembled WGS sequence"/>
</dbReference>
<dbReference type="NCBIfam" id="TIGR00254">
    <property type="entry name" value="GGDEF"/>
    <property type="match status" value="1"/>
</dbReference>
<dbReference type="InterPro" id="IPR000160">
    <property type="entry name" value="GGDEF_dom"/>
</dbReference>
<dbReference type="GO" id="GO:1902201">
    <property type="term" value="P:negative regulation of bacterial-type flagellum-dependent cell motility"/>
    <property type="evidence" value="ECO:0007669"/>
    <property type="project" value="TreeGrafter"/>
</dbReference>
<dbReference type="Gene3D" id="1.10.10.10">
    <property type="entry name" value="Winged helix-like DNA-binding domain superfamily/Winged helix DNA-binding domain"/>
    <property type="match status" value="1"/>
</dbReference>
<dbReference type="GO" id="GO:0006313">
    <property type="term" value="P:DNA transposition"/>
    <property type="evidence" value="ECO:0007669"/>
    <property type="project" value="InterPro"/>
</dbReference>
<dbReference type="CDD" id="cd01949">
    <property type="entry name" value="GGDEF"/>
    <property type="match status" value="1"/>
</dbReference>
<dbReference type="PANTHER" id="PTHR45138:SF9">
    <property type="entry name" value="DIGUANYLATE CYCLASE DGCM-RELATED"/>
    <property type="match status" value="1"/>
</dbReference>
<dbReference type="GO" id="GO:0043709">
    <property type="term" value="P:cell adhesion involved in single-species biofilm formation"/>
    <property type="evidence" value="ECO:0007669"/>
    <property type="project" value="TreeGrafter"/>
</dbReference>
<evidence type="ECO:0000313" key="3">
    <source>
        <dbReference type="Proteomes" id="UP000579281"/>
    </source>
</evidence>
<organism evidence="2 3">
    <name type="scientific">Anaerosolibacter carboniphilus</name>
    <dbReference type="NCBI Taxonomy" id="1417629"/>
    <lineage>
        <taxon>Bacteria</taxon>
        <taxon>Bacillati</taxon>
        <taxon>Bacillota</taxon>
        <taxon>Clostridia</taxon>
        <taxon>Peptostreptococcales</taxon>
        <taxon>Thermotaleaceae</taxon>
        <taxon>Anaerosolibacter</taxon>
    </lineage>
</organism>
<dbReference type="SUPFAM" id="SSF46689">
    <property type="entry name" value="Homeodomain-like"/>
    <property type="match status" value="1"/>
</dbReference>
<dbReference type="EMBL" id="JACHEN010000031">
    <property type="protein sequence ID" value="MBB6218020.1"/>
    <property type="molecule type" value="Genomic_DNA"/>
</dbReference>
<dbReference type="InterPro" id="IPR029787">
    <property type="entry name" value="Nucleotide_cyclase"/>
</dbReference>
<dbReference type="AlphaFoldDB" id="A0A841L1H5"/>
<dbReference type="GO" id="GO:0005886">
    <property type="term" value="C:plasma membrane"/>
    <property type="evidence" value="ECO:0007669"/>
    <property type="project" value="TreeGrafter"/>
</dbReference>
<dbReference type="SUPFAM" id="SSF55073">
    <property type="entry name" value="Nucleotide cyclase"/>
    <property type="match status" value="1"/>
</dbReference>
<gene>
    <name evidence="2" type="ORF">HNQ80_004157</name>
</gene>
<dbReference type="InterPro" id="IPR050469">
    <property type="entry name" value="Diguanylate_Cyclase"/>
</dbReference>
<dbReference type="GO" id="GO:0052621">
    <property type="term" value="F:diguanylate cyclase activity"/>
    <property type="evidence" value="ECO:0007669"/>
    <property type="project" value="TreeGrafter"/>
</dbReference>
<sequence length="161" mass="18111">MSKKKPYDQDFKLETVRLVKEQGRSVKSVANDLGVHEITIYKWLRQHNEEGDIVLKELGKILLKICRNFDIVSRNGGEEFSVMLIDCHPQQAISIAERIRSNVEQNAFILSNGKIISITVSIGIAIYPDTTLDLSRLIKEADNALYKAKQTGRNKVVLAGS</sequence>
<dbReference type="InterPro" id="IPR036388">
    <property type="entry name" value="WH-like_DNA-bd_sf"/>
</dbReference>
<reference evidence="2 3" key="1">
    <citation type="submission" date="2020-08" db="EMBL/GenBank/DDBJ databases">
        <title>Genomic Encyclopedia of Type Strains, Phase IV (KMG-IV): sequencing the most valuable type-strain genomes for metagenomic binning, comparative biology and taxonomic classification.</title>
        <authorList>
            <person name="Goeker M."/>
        </authorList>
    </citation>
    <scope>NUCLEOTIDE SEQUENCE [LARGE SCALE GENOMIC DNA]</scope>
    <source>
        <strain evidence="2 3">DSM 103526</strain>
    </source>
</reference>
<keyword evidence="3" id="KW-1185">Reference proteome</keyword>